<evidence type="ECO:0000256" key="2">
    <source>
        <dbReference type="SAM" id="SignalP"/>
    </source>
</evidence>
<evidence type="ECO:0000256" key="1">
    <source>
        <dbReference type="SAM" id="MobiDB-lite"/>
    </source>
</evidence>
<name>A0A081BBB6_9HYPH</name>
<dbReference type="InterPro" id="IPR019027">
    <property type="entry name" value="Pilus_biogenesis_CpaD-related"/>
</dbReference>
<reference evidence="3 4" key="1">
    <citation type="submission" date="2014-07" db="EMBL/GenBank/DDBJ databases">
        <title>Tepidicaulis marinum gen. nov., sp. nov., a novel marine bacterium denitrifying nitrate to nitrous oxide strictly under microaerobic conditions.</title>
        <authorList>
            <person name="Takeuchi M."/>
            <person name="Yamagishi T."/>
            <person name="Kamagata Y."/>
            <person name="Oshima K."/>
            <person name="Hattori M."/>
            <person name="Katayama T."/>
            <person name="Hanada S."/>
            <person name="Tamaki H."/>
            <person name="Marumo K."/>
            <person name="Maeda H."/>
            <person name="Nedachi M."/>
            <person name="Iwasaki W."/>
            <person name="Suwa Y."/>
            <person name="Sakata S."/>
        </authorList>
    </citation>
    <scope>NUCLEOTIDE SEQUENCE [LARGE SCALE GENOMIC DNA]</scope>
    <source>
        <strain evidence="3 4">MA2</strain>
    </source>
</reference>
<dbReference type="Pfam" id="PF09476">
    <property type="entry name" value="Pilus_CpaD"/>
    <property type="match status" value="1"/>
</dbReference>
<dbReference type="eggNOG" id="COG5461">
    <property type="taxonomic scope" value="Bacteria"/>
</dbReference>
<gene>
    <name evidence="3" type="ORF">M2A_1833</name>
</gene>
<dbReference type="EMBL" id="BBIO01000008">
    <property type="protein sequence ID" value="GAK45334.1"/>
    <property type="molecule type" value="Genomic_DNA"/>
</dbReference>
<sequence>MMKQLTGALLLPLLLAACGGFNGVEQAQYDAARRHPIAVDPQIMTYEIPAAPDKIALTLEDKSALRALARAFKERGHGSLNIAAPSGSPNTGVALNLSTEIGQLLHEEGIAHSDISHGTYRASAANSAAPLILSYRRYVATPSPCGNWGDYAYNPKNVVTSNLGCASQNNMAAILADPADLKGPRGTDPAYAPRRDEVLTKYRKGESTATERVEEESGNVSEVSR</sequence>
<dbReference type="Proteomes" id="UP000028702">
    <property type="component" value="Unassembled WGS sequence"/>
</dbReference>
<dbReference type="AlphaFoldDB" id="A0A081BBB6"/>
<protein>
    <submittedName>
        <fullName evidence="3">Pilus biogenesis lipoprotein CpaD</fullName>
    </submittedName>
</protein>
<feature type="compositionally biased region" description="Basic and acidic residues" evidence="1">
    <location>
        <begin position="193"/>
        <end position="212"/>
    </location>
</feature>
<proteinExistence type="predicted"/>
<dbReference type="NCBIfam" id="TIGR02522">
    <property type="entry name" value="pilus_cpaD"/>
    <property type="match status" value="1"/>
</dbReference>
<evidence type="ECO:0000313" key="4">
    <source>
        <dbReference type="Proteomes" id="UP000028702"/>
    </source>
</evidence>
<dbReference type="RefSeq" id="WP_158597216.1">
    <property type="nucleotide sequence ID" value="NZ_BBIO01000008.1"/>
</dbReference>
<feature type="region of interest" description="Disordered" evidence="1">
    <location>
        <begin position="179"/>
        <end position="225"/>
    </location>
</feature>
<accession>A0A081BBB6</accession>
<dbReference type="STRING" id="1333998.M2A_1833"/>
<dbReference type="PROSITE" id="PS51257">
    <property type="entry name" value="PROKAR_LIPOPROTEIN"/>
    <property type="match status" value="1"/>
</dbReference>
<evidence type="ECO:0000313" key="3">
    <source>
        <dbReference type="EMBL" id="GAK45334.1"/>
    </source>
</evidence>
<dbReference type="InterPro" id="IPR013361">
    <property type="entry name" value="Pilus_CpaD"/>
</dbReference>
<feature type="chain" id="PRO_5001754939" evidence="2">
    <location>
        <begin position="28"/>
        <end position="225"/>
    </location>
</feature>
<keyword evidence="2" id="KW-0732">Signal</keyword>
<feature type="signal peptide" evidence="2">
    <location>
        <begin position="1"/>
        <end position="27"/>
    </location>
</feature>
<keyword evidence="3" id="KW-0449">Lipoprotein</keyword>
<organism evidence="3 4">
    <name type="scientific">Tepidicaulis marinus</name>
    <dbReference type="NCBI Taxonomy" id="1333998"/>
    <lineage>
        <taxon>Bacteria</taxon>
        <taxon>Pseudomonadati</taxon>
        <taxon>Pseudomonadota</taxon>
        <taxon>Alphaproteobacteria</taxon>
        <taxon>Hyphomicrobiales</taxon>
        <taxon>Parvibaculaceae</taxon>
        <taxon>Tepidicaulis</taxon>
    </lineage>
</organism>
<comment type="caution">
    <text evidence="3">The sequence shown here is derived from an EMBL/GenBank/DDBJ whole genome shotgun (WGS) entry which is preliminary data.</text>
</comment>
<keyword evidence="4" id="KW-1185">Reference proteome</keyword>